<dbReference type="STRING" id="158441.A0A226F0L5"/>
<evidence type="ECO:0000256" key="2">
    <source>
        <dbReference type="ARBA" id="ARBA00005382"/>
    </source>
</evidence>
<evidence type="ECO:0000256" key="7">
    <source>
        <dbReference type="SAM" id="SignalP"/>
    </source>
</evidence>
<evidence type="ECO:0000259" key="9">
    <source>
        <dbReference type="Pfam" id="PF17189"/>
    </source>
</evidence>
<comment type="caution">
    <text evidence="10">The sequence shown here is derived from an EMBL/GenBank/DDBJ whole genome shotgun (WGS) entry which is preliminary data.</text>
</comment>
<dbReference type="PANTHER" id="PTHR11069:SF23">
    <property type="entry name" value="LYSOSOMAL ACID GLUCOSYLCERAMIDASE"/>
    <property type="match status" value="1"/>
</dbReference>
<keyword evidence="4 7" id="KW-0732">Signal</keyword>
<dbReference type="InterPro" id="IPR033453">
    <property type="entry name" value="Glyco_hydro_30_TIM-barrel"/>
</dbReference>
<comment type="catalytic activity">
    <reaction evidence="1">
        <text>a beta-D-glucosyl-(1&lt;-&gt;1')-N-acylsphing-4-enine + H2O = an N-acylsphing-4-enine + D-glucose</text>
        <dbReference type="Rhea" id="RHEA:13269"/>
        <dbReference type="ChEBI" id="CHEBI:4167"/>
        <dbReference type="ChEBI" id="CHEBI:15377"/>
        <dbReference type="ChEBI" id="CHEBI:22801"/>
        <dbReference type="ChEBI" id="CHEBI:52639"/>
        <dbReference type="EC" id="3.2.1.45"/>
    </reaction>
    <physiologicalReaction direction="left-to-right" evidence="1">
        <dbReference type="Rhea" id="RHEA:13270"/>
    </physiologicalReaction>
</comment>
<dbReference type="GO" id="GO:0004348">
    <property type="term" value="F:glucosylceramidase activity"/>
    <property type="evidence" value="ECO:0007669"/>
    <property type="project" value="UniProtKB-EC"/>
</dbReference>
<evidence type="ECO:0000259" key="8">
    <source>
        <dbReference type="Pfam" id="PF02055"/>
    </source>
</evidence>
<dbReference type="Pfam" id="PF17189">
    <property type="entry name" value="Glyco_hydro_30C"/>
    <property type="match status" value="1"/>
</dbReference>
<keyword evidence="6" id="KW-0443">Lipid metabolism</keyword>
<protein>
    <recommendedName>
        <fullName evidence="3 6">Glucosylceramidase</fullName>
        <ecNumber evidence="3 6">3.2.1.45</ecNumber>
    </recommendedName>
</protein>
<dbReference type="GO" id="GO:0016020">
    <property type="term" value="C:membrane"/>
    <property type="evidence" value="ECO:0007669"/>
    <property type="project" value="GOC"/>
</dbReference>
<dbReference type="PANTHER" id="PTHR11069">
    <property type="entry name" value="GLUCOSYLCERAMIDASE"/>
    <property type="match status" value="1"/>
</dbReference>
<feature type="signal peptide" evidence="7">
    <location>
        <begin position="1"/>
        <end position="20"/>
    </location>
</feature>
<dbReference type="GO" id="GO:0006680">
    <property type="term" value="P:glucosylceramide catabolic process"/>
    <property type="evidence" value="ECO:0007669"/>
    <property type="project" value="TreeGrafter"/>
</dbReference>
<dbReference type="EMBL" id="LNIX01000001">
    <property type="protein sequence ID" value="OXA62947.1"/>
    <property type="molecule type" value="Genomic_DNA"/>
</dbReference>
<dbReference type="Gene3D" id="3.20.20.80">
    <property type="entry name" value="Glycosidases"/>
    <property type="match status" value="2"/>
</dbReference>
<feature type="domain" description="Glycosyl hydrolase family 30 TIM-barrel" evidence="8">
    <location>
        <begin position="361"/>
        <end position="493"/>
    </location>
</feature>
<dbReference type="EC" id="3.2.1.45" evidence="3 6"/>
<dbReference type="AlphaFoldDB" id="A0A226F0L5"/>
<dbReference type="SUPFAM" id="SSF51445">
    <property type="entry name" value="(Trans)glycosidases"/>
    <property type="match status" value="2"/>
</dbReference>
<keyword evidence="6" id="KW-0326">Glycosidase</keyword>
<keyword evidence="5 6" id="KW-0378">Hydrolase</keyword>
<feature type="chain" id="PRO_5012578791" description="Glucosylceramidase" evidence="7">
    <location>
        <begin position="21"/>
        <end position="562"/>
    </location>
</feature>
<evidence type="ECO:0000313" key="11">
    <source>
        <dbReference type="Proteomes" id="UP000198287"/>
    </source>
</evidence>
<keyword evidence="6" id="KW-0746">Sphingolipid metabolism</keyword>
<dbReference type="InterPro" id="IPR001139">
    <property type="entry name" value="Glyco_hydro_30"/>
</dbReference>
<organism evidence="10 11">
    <name type="scientific">Folsomia candida</name>
    <name type="common">Springtail</name>
    <dbReference type="NCBI Taxonomy" id="158441"/>
    <lineage>
        <taxon>Eukaryota</taxon>
        <taxon>Metazoa</taxon>
        <taxon>Ecdysozoa</taxon>
        <taxon>Arthropoda</taxon>
        <taxon>Hexapoda</taxon>
        <taxon>Collembola</taxon>
        <taxon>Entomobryomorpha</taxon>
        <taxon>Isotomoidea</taxon>
        <taxon>Isotomidae</taxon>
        <taxon>Proisotominae</taxon>
        <taxon>Folsomia</taxon>
    </lineage>
</organism>
<evidence type="ECO:0000256" key="6">
    <source>
        <dbReference type="RuleBase" id="RU361188"/>
    </source>
</evidence>
<keyword evidence="11" id="KW-1185">Reference proteome</keyword>
<evidence type="ECO:0000256" key="1">
    <source>
        <dbReference type="ARBA" id="ARBA00001013"/>
    </source>
</evidence>
<feature type="domain" description="Glycosyl hydrolase family 30 beta sandwich" evidence="9">
    <location>
        <begin position="496"/>
        <end position="559"/>
    </location>
</feature>
<dbReference type="SUPFAM" id="SSF51011">
    <property type="entry name" value="Glycosyl hydrolase domain"/>
    <property type="match status" value="1"/>
</dbReference>
<name>A0A226F0L5_FOLCA</name>
<proteinExistence type="inferred from homology"/>
<reference evidence="10 11" key="1">
    <citation type="submission" date="2015-12" db="EMBL/GenBank/DDBJ databases">
        <title>The genome of Folsomia candida.</title>
        <authorList>
            <person name="Faddeeva A."/>
            <person name="Derks M.F."/>
            <person name="Anvar Y."/>
            <person name="Smit S."/>
            <person name="Van Straalen N."/>
            <person name="Roelofs D."/>
        </authorList>
    </citation>
    <scope>NUCLEOTIDE SEQUENCE [LARGE SCALE GENOMIC DNA]</scope>
    <source>
        <strain evidence="10 11">VU population</strain>
        <tissue evidence="10">Whole body</tissue>
    </source>
</reference>
<comment type="similarity">
    <text evidence="2 6">Belongs to the glycosyl hydrolase 30 family.</text>
</comment>
<accession>A0A226F0L5</accession>
<evidence type="ECO:0000256" key="4">
    <source>
        <dbReference type="ARBA" id="ARBA00022729"/>
    </source>
</evidence>
<dbReference type="InterPro" id="IPR033452">
    <property type="entry name" value="GH30_C"/>
</dbReference>
<dbReference type="OrthoDB" id="2160638at2759"/>
<evidence type="ECO:0000256" key="5">
    <source>
        <dbReference type="ARBA" id="ARBA00022801"/>
    </source>
</evidence>
<evidence type="ECO:0000313" key="10">
    <source>
        <dbReference type="EMBL" id="OXA62947.1"/>
    </source>
</evidence>
<dbReference type="InterPro" id="IPR017853">
    <property type="entry name" value="GH"/>
</dbReference>
<gene>
    <name evidence="10" type="ORF">Fcan01_02586</name>
</gene>
<dbReference type="Pfam" id="PF02055">
    <property type="entry name" value="Glyco_hydro_30"/>
    <property type="match status" value="2"/>
</dbReference>
<dbReference type="Proteomes" id="UP000198287">
    <property type="component" value="Unassembled WGS sequence"/>
</dbReference>
<sequence>MKKHWFPPLLFFAVMGLGNPQEDQDRPCIPRDFGRGSIVCVCNSTYCDFASVKLLSPHDNATAATEIYGQSQFMGLPVQVWTSSKTGSRFHKSIIYFNQELADEPVVYDSQHFLSPTDSKSLHNRGKSPARNNGFSFFQRFAEISGLQPYLNEAHEFTDAVTAKYAPPLNEINLFRYVADFPRPNRLTKFTIRQDVQYQKVLGIGAAFTDAAGINIASLSRDTQENLMKSYFGRSGNNYSMGRVPMGGTDFSTRPYTLDDMVDHLGGTDLNLTAFALQPEDFKLKIPYIRWAESIRNESLKLVASPWSAPAWMKTNNDIKGRGVLKTEYYQLWADYFVRFLRDYQKEGINIWGVTTGKYLILDDDSSARYVDGIGTHWYFDFLVGSDVVSRFHKKYPDYFILQTESCLGFTPWEVEKVIVGSWSRAEQYLEAIIRDMRNWVGGFLDWNLALDLDGGPNWAKLTADAAILVNHSRDEFFKQPIFYAIGHISKFVPPDSVRIDLLVKDAPRNLLHIAFLRPDKAVVVIFLNRLNYDVKISLYDKDRGTIRVNIPALSFQTLVYQ</sequence>
<feature type="domain" description="Glycosyl hydrolase family 30 TIM-barrel" evidence="8">
    <location>
        <begin position="202"/>
        <end position="356"/>
    </location>
</feature>
<evidence type="ECO:0000256" key="3">
    <source>
        <dbReference type="ARBA" id="ARBA00012658"/>
    </source>
</evidence>